<evidence type="ECO:0000313" key="3">
    <source>
        <dbReference type="Proteomes" id="UP001159428"/>
    </source>
</evidence>
<dbReference type="AlphaFoldDB" id="A0AAU9XNH2"/>
<keyword evidence="1" id="KW-0472">Membrane</keyword>
<evidence type="ECO:0000313" key="2">
    <source>
        <dbReference type="EMBL" id="CAH3153020.1"/>
    </source>
</evidence>
<comment type="caution">
    <text evidence="2">The sequence shown here is derived from an EMBL/GenBank/DDBJ whole genome shotgun (WGS) entry which is preliminary data.</text>
</comment>
<keyword evidence="3" id="KW-1185">Reference proteome</keyword>
<sequence length="105" mass="12530">MSLYERARHYRSHSLKPLNQPSLLTQRSKRTLSLPSKPIIPPLINVQRYHDNWENESDEEDQIFQCINFYNFFFFYSAWYTPVVGLSCSLVIYFWSCALAYYSTS</sequence>
<feature type="transmembrane region" description="Helical" evidence="1">
    <location>
        <begin position="79"/>
        <end position="102"/>
    </location>
</feature>
<dbReference type="EMBL" id="CALNXJ010000052">
    <property type="protein sequence ID" value="CAH3153020.1"/>
    <property type="molecule type" value="Genomic_DNA"/>
</dbReference>
<keyword evidence="1" id="KW-0812">Transmembrane</keyword>
<protein>
    <submittedName>
        <fullName evidence="2">Uncharacterized protein</fullName>
    </submittedName>
</protein>
<name>A0AAU9XNH2_9CNID</name>
<evidence type="ECO:0000256" key="1">
    <source>
        <dbReference type="SAM" id="Phobius"/>
    </source>
</evidence>
<organism evidence="2 3">
    <name type="scientific">Pocillopora meandrina</name>
    <dbReference type="NCBI Taxonomy" id="46732"/>
    <lineage>
        <taxon>Eukaryota</taxon>
        <taxon>Metazoa</taxon>
        <taxon>Cnidaria</taxon>
        <taxon>Anthozoa</taxon>
        <taxon>Hexacorallia</taxon>
        <taxon>Scleractinia</taxon>
        <taxon>Astrocoeniina</taxon>
        <taxon>Pocilloporidae</taxon>
        <taxon>Pocillopora</taxon>
    </lineage>
</organism>
<keyword evidence="1" id="KW-1133">Transmembrane helix</keyword>
<gene>
    <name evidence="2" type="ORF">PMEA_00026920</name>
</gene>
<reference evidence="2 3" key="1">
    <citation type="submission" date="2022-05" db="EMBL/GenBank/DDBJ databases">
        <authorList>
            <consortium name="Genoscope - CEA"/>
            <person name="William W."/>
        </authorList>
    </citation>
    <scope>NUCLEOTIDE SEQUENCE [LARGE SCALE GENOMIC DNA]</scope>
</reference>
<proteinExistence type="predicted"/>
<dbReference type="Proteomes" id="UP001159428">
    <property type="component" value="Unassembled WGS sequence"/>
</dbReference>
<accession>A0AAU9XNH2</accession>